<proteinExistence type="predicted"/>
<accession>A0A6B8W2E9</accession>
<dbReference type="Proteomes" id="UP000424462">
    <property type="component" value="Chromosome"/>
</dbReference>
<sequence>MTSRGEDMDELMLAPGAHVFLRGAGALQFGVDATRAGVIETEKAPGLATTMLAARQPVKARELERRINALGFSPAASKSILADLVAYRILIRPPGGTLIMLGRSPLAQQARALAEAAGISVRAPLRGESEYSYLSHAEVEAPVLVVDRLAHSRTMAPLLARFAHTWVPAAILDGRGLIGPLRIKGRGPCPMCLDLHRAETDGRWYPTLSQLPGGPPRPDPLTLAATAAKLIALAQRLSGRDLTPPGAPRTSLSPGLILEVDPHSEDSSGVLEPHRRCPVCWYY</sequence>
<protein>
    <recommendedName>
        <fullName evidence="3">Bacteriocin biosynthesis cyclodehydratase domain protein</fullName>
    </recommendedName>
</protein>
<evidence type="ECO:0000313" key="1">
    <source>
        <dbReference type="EMBL" id="QGU06661.1"/>
    </source>
</evidence>
<dbReference type="KEGG" id="cok:COCCU_03535"/>
<dbReference type="Gene3D" id="3.40.50.720">
    <property type="entry name" value="NAD(P)-binding Rossmann-like Domain"/>
    <property type="match status" value="1"/>
</dbReference>
<evidence type="ECO:0000313" key="2">
    <source>
        <dbReference type="Proteomes" id="UP000424462"/>
    </source>
</evidence>
<dbReference type="EMBL" id="CP046455">
    <property type="protein sequence ID" value="QGU06661.1"/>
    <property type="molecule type" value="Genomic_DNA"/>
</dbReference>
<name>A0A6B8W2E9_9CORY</name>
<reference evidence="1 2" key="1">
    <citation type="submission" date="2019-11" db="EMBL/GenBank/DDBJ databases">
        <title>Complete genome sequence of Corynebacterium kalinowskii 1959, a novel Corynebacterium species isolated from soil of a small paddock in Vilsendorf, Germany.</title>
        <authorList>
            <person name="Schaffert L."/>
            <person name="Ruwe M."/>
            <person name="Milse J."/>
            <person name="Hanuschka K."/>
            <person name="Ortseifen V."/>
            <person name="Droste J."/>
            <person name="Brandt D."/>
            <person name="Schlueter L."/>
            <person name="Kutter Y."/>
            <person name="Vinke S."/>
            <person name="Viehoefer P."/>
            <person name="Jacob L."/>
            <person name="Luebke N.-C."/>
            <person name="Schulte-Berndt E."/>
            <person name="Hain C."/>
            <person name="Linder M."/>
            <person name="Schmidt P."/>
            <person name="Wollenschlaeger L."/>
            <person name="Luttermann T."/>
            <person name="Thieme E."/>
            <person name="Hassa J."/>
            <person name="Haak M."/>
            <person name="Wittchen M."/>
            <person name="Mentz A."/>
            <person name="Persicke M."/>
            <person name="Busche T."/>
            <person name="Ruckert C."/>
        </authorList>
    </citation>
    <scope>NUCLEOTIDE SEQUENCE [LARGE SCALE GENOMIC DNA]</scope>
    <source>
        <strain evidence="1 2">2039</strain>
    </source>
</reference>
<dbReference type="AlphaFoldDB" id="A0A6B8W2E9"/>
<keyword evidence="2" id="KW-1185">Reference proteome</keyword>
<gene>
    <name evidence="1" type="ORF">COCCU_03535</name>
</gene>
<organism evidence="1 2">
    <name type="scientific">Corynebacterium occultum</name>
    <dbReference type="NCBI Taxonomy" id="2675219"/>
    <lineage>
        <taxon>Bacteria</taxon>
        <taxon>Bacillati</taxon>
        <taxon>Actinomycetota</taxon>
        <taxon>Actinomycetes</taxon>
        <taxon>Mycobacteriales</taxon>
        <taxon>Corynebacteriaceae</taxon>
        <taxon>Corynebacterium</taxon>
    </lineage>
</organism>
<evidence type="ECO:0008006" key="3">
    <source>
        <dbReference type="Google" id="ProtNLM"/>
    </source>
</evidence>